<dbReference type="EMBL" id="CP070368">
    <property type="protein sequence ID" value="QRZ12686.1"/>
    <property type="molecule type" value="Genomic_DNA"/>
</dbReference>
<evidence type="ECO:0000313" key="7">
    <source>
        <dbReference type="EMBL" id="QRZ12686.1"/>
    </source>
</evidence>
<sequence length="400" mass="44485">MGPLRTLYIDMNSFFASVEQQLNPSIRGRPVAITAMENEKGCCVAASYEAKAFGVKTGTSVPEARQLCPGIVFLPSRHRLYVRFNLRVAAVLDRHAELERIRSVDEFQIVLSGEETEIDSARALVARLKDAVAQEVGECLRFSAGMGPNHLLAKIAGKLEKPNGCQHLDRGNMPDRIAHLALDDLPGISRSMRERLERAGVRDIVSLCRLDPRHARAIWRSVEGERFVRALQGEPIPLVKTQRGGFGNSKVLAPEFRAPAEAYLVSRWLIEKAAARLRRDGRVAGSFALHLSPMGRFPWARSIRCAPTQDTLEFMRINRALWRRAWPEIRGGRLAAIGVHLGDVDYLTSRTGDLLLPVAPAERTQGERASAAADFINQRFGQGTIRFGVNRPHPGFFERG</sequence>
<dbReference type="PANTHER" id="PTHR11076">
    <property type="entry name" value="DNA REPAIR POLYMERASE UMUC / TRANSFERASE FAMILY MEMBER"/>
    <property type="match status" value="1"/>
</dbReference>
<dbReference type="Gene3D" id="3.40.1170.60">
    <property type="match status" value="1"/>
</dbReference>
<reference evidence="7 8" key="1">
    <citation type="submission" date="2021-02" db="EMBL/GenBank/DDBJ databases">
        <title>Paracoccus methylovroum sp.nov., a new methanol and methylamine utilizing methylotrophic denitrifer.</title>
        <authorList>
            <person name="Timsy T."/>
            <person name="Behrendt U."/>
            <person name="Ulrich A."/>
            <person name="Spanner T."/>
            <person name="Foesel B.U."/>
            <person name="Horn M.A."/>
            <person name="Kolb S."/>
        </authorList>
    </citation>
    <scope>NUCLEOTIDE SEQUENCE [LARGE SCALE GENOMIC DNA]</scope>
    <source>
        <strain evidence="7 8">H4-D09</strain>
    </source>
</reference>
<protein>
    <recommendedName>
        <fullName evidence="3">DNA-directed DNA polymerase</fullName>
        <ecNumber evidence="3">2.7.7.7</ecNumber>
    </recommendedName>
</protein>
<dbReference type="SUPFAM" id="SSF56672">
    <property type="entry name" value="DNA/RNA polymerases"/>
    <property type="match status" value="1"/>
</dbReference>
<dbReference type="EC" id="2.7.7.7" evidence="3"/>
<dbReference type="PROSITE" id="PS50173">
    <property type="entry name" value="UMUC"/>
    <property type="match status" value="1"/>
</dbReference>
<dbReference type="InterPro" id="IPR050116">
    <property type="entry name" value="DNA_polymerase-Y"/>
</dbReference>
<dbReference type="RefSeq" id="WP_205293714.1">
    <property type="nucleotide sequence ID" value="NZ_CP070368.1"/>
</dbReference>
<dbReference type="Proteomes" id="UP000663629">
    <property type="component" value="Chromosome 1"/>
</dbReference>
<evidence type="ECO:0000256" key="5">
    <source>
        <dbReference type="ARBA" id="ARBA00049244"/>
    </source>
</evidence>
<gene>
    <name evidence="7" type="ORF">JWJ88_08695</name>
</gene>
<name>A0ABX7JEN0_9RHOB</name>
<evidence type="ECO:0000256" key="3">
    <source>
        <dbReference type="ARBA" id="ARBA00012417"/>
    </source>
</evidence>
<comment type="function">
    <text evidence="4">Poorly processive, error-prone DNA polymerase involved in untargeted mutagenesis. Copies undamaged DNA at stalled replication forks, which arise in vivo from mismatched or misaligned primer ends. These misaligned primers can be extended by PolIV. Exhibits no 3'-5' exonuclease (proofreading) activity. May be involved in translesional synthesis, in conjunction with the beta clamp from PolIII.</text>
</comment>
<dbReference type="Pfam" id="PF11799">
    <property type="entry name" value="IMS_C"/>
    <property type="match status" value="1"/>
</dbReference>
<dbReference type="InterPro" id="IPR017961">
    <property type="entry name" value="DNA_pol_Y-fam_little_finger"/>
</dbReference>
<evidence type="ECO:0000256" key="4">
    <source>
        <dbReference type="ARBA" id="ARBA00025589"/>
    </source>
</evidence>
<dbReference type="Pfam" id="PF00817">
    <property type="entry name" value="IMS"/>
    <property type="match status" value="1"/>
</dbReference>
<organism evidence="7 8">
    <name type="scientific">Paracoccus methylovorus</name>
    <dbReference type="NCBI Taxonomy" id="2812658"/>
    <lineage>
        <taxon>Bacteria</taxon>
        <taxon>Pseudomonadati</taxon>
        <taxon>Pseudomonadota</taxon>
        <taxon>Alphaproteobacteria</taxon>
        <taxon>Rhodobacterales</taxon>
        <taxon>Paracoccaceae</taxon>
        <taxon>Paracoccus</taxon>
    </lineage>
</organism>
<evidence type="ECO:0000259" key="6">
    <source>
        <dbReference type="PROSITE" id="PS50173"/>
    </source>
</evidence>
<dbReference type="PANTHER" id="PTHR11076:SF34">
    <property type="entry name" value="PROTEIN UMUC"/>
    <property type="match status" value="1"/>
</dbReference>
<dbReference type="InterPro" id="IPR043128">
    <property type="entry name" value="Rev_trsase/Diguanyl_cyclase"/>
</dbReference>
<dbReference type="Gene3D" id="3.30.70.270">
    <property type="match status" value="1"/>
</dbReference>
<feature type="domain" description="UmuC" evidence="6">
    <location>
        <begin position="6"/>
        <end position="189"/>
    </location>
</feature>
<comment type="catalytic activity">
    <reaction evidence="5">
        <text>DNA(n) + a 2'-deoxyribonucleoside 5'-triphosphate = DNA(n+1) + diphosphate</text>
        <dbReference type="Rhea" id="RHEA:22508"/>
        <dbReference type="Rhea" id="RHEA-COMP:17339"/>
        <dbReference type="Rhea" id="RHEA-COMP:17340"/>
        <dbReference type="ChEBI" id="CHEBI:33019"/>
        <dbReference type="ChEBI" id="CHEBI:61560"/>
        <dbReference type="ChEBI" id="CHEBI:173112"/>
        <dbReference type="EC" id="2.7.7.7"/>
    </reaction>
</comment>
<comment type="subunit">
    <text evidence="2">Monomer.</text>
</comment>
<evidence type="ECO:0000256" key="1">
    <source>
        <dbReference type="ARBA" id="ARBA00010945"/>
    </source>
</evidence>
<dbReference type="InterPro" id="IPR043502">
    <property type="entry name" value="DNA/RNA_pol_sf"/>
</dbReference>
<comment type="similarity">
    <text evidence="1">Belongs to the DNA polymerase type-Y family.</text>
</comment>
<keyword evidence="8" id="KW-1185">Reference proteome</keyword>
<dbReference type="InterPro" id="IPR001126">
    <property type="entry name" value="UmuC"/>
</dbReference>
<evidence type="ECO:0000256" key="2">
    <source>
        <dbReference type="ARBA" id="ARBA00011245"/>
    </source>
</evidence>
<proteinExistence type="inferred from homology"/>
<accession>A0ABX7JEN0</accession>
<evidence type="ECO:0000313" key="8">
    <source>
        <dbReference type="Proteomes" id="UP000663629"/>
    </source>
</evidence>